<dbReference type="SMART" id="SM00320">
    <property type="entry name" value="WD40"/>
    <property type="match status" value="1"/>
</dbReference>
<dbReference type="Pfam" id="PF00400">
    <property type="entry name" value="WD40"/>
    <property type="match status" value="1"/>
</dbReference>
<dbReference type="Proteomes" id="UP000290289">
    <property type="component" value="Chromosome 8"/>
</dbReference>
<dbReference type="PROSITE" id="PS50294">
    <property type="entry name" value="WD_REPEATS_REGION"/>
    <property type="match status" value="1"/>
</dbReference>
<evidence type="ECO:0000256" key="2">
    <source>
        <dbReference type="ARBA" id="ARBA00022737"/>
    </source>
</evidence>
<dbReference type="STRING" id="3750.A0A498JED4"/>
<comment type="caution">
    <text evidence="5">The sequence shown here is derived from an EMBL/GenBank/DDBJ whole genome shotgun (WGS) entry which is preliminary data.</text>
</comment>
<dbReference type="InterPro" id="IPR036322">
    <property type="entry name" value="WD40_repeat_dom_sf"/>
</dbReference>
<dbReference type="GO" id="GO:0006364">
    <property type="term" value="P:rRNA processing"/>
    <property type="evidence" value="ECO:0007669"/>
    <property type="project" value="TreeGrafter"/>
</dbReference>
<accession>A0A498JED4</accession>
<dbReference type="SUPFAM" id="SSF50978">
    <property type="entry name" value="WD40 repeat-like"/>
    <property type="match status" value="1"/>
</dbReference>
<evidence type="ECO:0000256" key="1">
    <source>
        <dbReference type="ARBA" id="ARBA00022574"/>
    </source>
</evidence>
<feature type="region of interest" description="Disordered" evidence="4">
    <location>
        <begin position="46"/>
        <end position="79"/>
    </location>
</feature>
<dbReference type="InterPro" id="IPR015943">
    <property type="entry name" value="WD40/YVTN_repeat-like_dom_sf"/>
</dbReference>
<dbReference type="AlphaFoldDB" id="A0A498JED4"/>
<evidence type="ECO:0000256" key="3">
    <source>
        <dbReference type="PROSITE-ProRule" id="PRU00221"/>
    </source>
</evidence>
<name>A0A498JED4_MALDO</name>
<feature type="repeat" description="WD" evidence="3">
    <location>
        <begin position="114"/>
        <end position="155"/>
    </location>
</feature>
<dbReference type="InterPro" id="IPR045227">
    <property type="entry name" value="WDR18/Ipi3/RID3"/>
</dbReference>
<dbReference type="GO" id="GO:0006261">
    <property type="term" value="P:DNA-templated DNA replication"/>
    <property type="evidence" value="ECO:0007669"/>
    <property type="project" value="TreeGrafter"/>
</dbReference>
<keyword evidence="2" id="KW-0677">Repeat</keyword>
<dbReference type="Gene3D" id="2.130.10.10">
    <property type="entry name" value="YVTN repeat-like/Quinoprotein amine dehydrogenase"/>
    <property type="match status" value="1"/>
</dbReference>
<evidence type="ECO:0000313" key="6">
    <source>
        <dbReference type="Proteomes" id="UP000290289"/>
    </source>
</evidence>
<reference evidence="5 6" key="1">
    <citation type="submission" date="2018-10" db="EMBL/GenBank/DDBJ databases">
        <title>A high-quality apple genome assembly.</title>
        <authorList>
            <person name="Hu J."/>
        </authorList>
    </citation>
    <scope>NUCLEOTIDE SEQUENCE [LARGE SCALE GENOMIC DNA]</scope>
    <source>
        <strain evidence="6">cv. HFTH1</strain>
        <tissue evidence="5">Young leaf</tissue>
    </source>
</reference>
<keyword evidence="6" id="KW-1185">Reference proteome</keyword>
<dbReference type="GO" id="GO:0120330">
    <property type="term" value="C:rixosome complex"/>
    <property type="evidence" value="ECO:0007669"/>
    <property type="project" value="TreeGrafter"/>
</dbReference>
<protein>
    <submittedName>
        <fullName evidence="5">Uncharacterized protein</fullName>
    </submittedName>
</protein>
<organism evidence="5 6">
    <name type="scientific">Malus domestica</name>
    <name type="common">Apple</name>
    <name type="synonym">Pyrus malus</name>
    <dbReference type="NCBI Taxonomy" id="3750"/>
    <lineage>
        <taxon>Eukaryota</taxon>
        <taxon>Viridiplantae</taxon>
        <taxon>Streptophyta</taxon>
        <taxon>Embryophyta</taxon>
        <taxon>Tracheophyta</taxon>
        <taxon>Spermatophyta</taxon>
        <taxon>Magnoliopsida</taxon>
        <taxon>eudicotyledons</taxon>
        <taxon>Gunneridae</taxon>
        <taxon>Pentapetalae</taxon>
        <taxon>rosids</taxon>
        <taxon>fabids</taxon>
        <taxon>Rosales</taxon>
        <taxon>Rosaceae</taxon>
        <taxon>Amygdaloideae</taxon>
        <taxon>Maleae</taxon>
        <taxon>Malus</taxon>
    </lineage>
</organism>
<dbReference type="PANTHER" id="PTHR18763">
    <property type="entry name" value="WD-REPEAT PROTEIN 18"/>
    <property type="match status" value="1"/>
</dbReference>
<dbReference type="PANTHER" id="PTHR18763:SF0">
    <property type="entry name" value="WD REPEAT-CONTAINING PROTEIN 18"/>
    <property type="match status" value="1"/>
</dbReference>
<dbReference type="GO" id="GO:0005656">
    <property type="term" value="C:nuclear pre-replicative complex"/>
    <property type="evidence" value="ECO:0007669"/>
    <property type="project" value="TreeGrafter"/>
</dbReference>
<dbReference type="InterPro" id="IPR001680">
    <property type="entry name" value="WD40_rpt"/>
</dbReference>
<feature type="region of interest" description="Disordered" evidence="4">
    <location>
        <begin position="1"/>
        <end position="28"/>
    </location>
</feature>
<dbReference type="EMBL" id="RDQH01000334">
    <property type="protein sequence ID" value="RXH91731.1"/>
    <property type="molecule type" value="Genomic_DNA"/>
</dbReference>
<feature type="compositionally biased region" description="Polar residues" evidence="4">
    <location>
        <begin position="1"/>
        <end position="10"/>
    </location>
</feature>
<evidence type="ECO:0000256" key="4">
    <source>
        <dbReference type="SAM" id="MobiDB-lite"/>
    </source>
</evidence>
<keyword evidence="1 3" id="KW-0853">WD repeat</keyword>
<gene>
    <name evidence="5" type="ORF">DVH24_020754</name>
</gene>
<dbReference type="PROSITE" id="PS50082">
    <property type="entry name" value="WD_REPEATS_2"/>
    <property type="match status" value="1"/>
</dbReference>
<proteinExistence type="predicted"/>
<sequence>MYSDSKTLNKNPREKPQFTHPFQSSPIHRHSQWSWWWPHRLSKPASASGTSSPAPSSSATSSTPLRLTASSASVNGSSPPISSANLLPPLALSSIDPRPICTQPVNTGRLLKKWHAHYRGVSCLVFRDDGSLLISGSEDGGIRVWSLTDYSVIIKVNKKAICTCITLRSTLFL</sequence>
<evidence type="ECO:0000313" key="5">
    <source>
        <dbReference type="EMBL" id="RXH91731.1"/>
    </source>
</evidence>